<organism evidence="2 3">
    <name type="scientific">Archangium gephyra</name>
    <dbReference type="NCBI Taxonomy" id="48"/>
    <lineage>
        <taxon>Bacteria</taxon>
        <taxon>Pseudomonadati</taxon>
        <taxon>Myxococcota</taxon>
        <taxon>Myxococcia</taxon>
        <taxon>Myxococcales</taxon>
        <taxon>Cystobacterineae</taxon>
        <taxon>Archangiaceae</taxon>
        <taxon>Archangium</taxon>
    </lineage>
</organism>
<dbReference type="KEGG" id="age:AA314_00233"/>
<sequence>MALLAAVALLARGSSEEGGKPEAREATASNPQPTGPASAKAGHTGPSGPAQAESKPKQFNSTVCWEDLERFNESVTLETFRDWAGPLLAVKDPLVLDYLKGRLAELIGDDAGRAGEVLDWALDASPAEFKLFMGGLRGSKALPKMASRLTELGLDEKLDLGRRAGFLDELQRMPRLEPAALDKLAAFAQDAASGEAGWVTTRAIGRVMKEDFKKSGNFKPYLDKLLTIGTRSADEQVRYLALEMGMDADAPLDTKATERLGKLLATEGSEDVRMVAAHELSMSEDKAQALELYGKNFQIEKDLCVRWALFRFAARTAGKDALPVMADMAMTDPRFQGIYQEFEKRYASGIVDFGRIWFSLPTDDPFGCLDRHEE</sequence>
<reference evidence="2 3" key="1">
    <citation type="submission" date="2015-05" db="EMBL/GenBank/DDBJ databases">
        <title>Genome assembly of Archangium gephyra DSM 2261.</title>
        <authorList>
            <person name="Sharma G."/>
            <person name="Subramanian S."/>
        </authorList>
    </citation>
    <scope>NUCLEOTIDE SEQUENCE [LARGE SCALE GENOMIC DNA]</scope>
    <source>
        <strain evidence="2 3">DSM 2261</strain>
    </source>
</reference>
<gene>
    <name evidence="2" type="ORF">AA314_00233</name>
</gene>
<feature type="region of interest" description="Disordered" evidence="1">
    <location>
        <begin position="13"/>
        <end position="58"/>
    </location>
</feature>
<feature type="compositionally biased region" description="Basic and acidic residues" evidence="1">
    <location>
        <begin position="14"/>
        <end position="25"/>
    </location>
</feature>
<protein>
    <recommendedName>
        <fullName evidence="4">HEAT repeat domain-containing protein</fullName>
    </recommendedName>
</protein>
<evidence type="ECO:0000313" key="2">
    <source>
        <dbReference type="EMBL" id="AKI98606.1"/>
    </source>
</evidence>
<proteinExistence type="predicted"/>
<evidence type="ECO:0000313" key="3">
    <source>
        <dbReference type="Proteomes" id="UP000035579"/>
    </source>
</evidence>
<dbReference type="EMBL" id="CP011509">
    <property type="protein sequence ID" value="AKI98606.1"/>
    <property type="molecule type" value="Genomic_DNA"/>
</dbReference>
<name>A0AAC8TAA0_9BACT</name>
<evidence type="ECO:0000256" key="1">
    <source>
        <dbReference type="SAM" id="MobiDB-lite"/>
    </source>
</evidence>
<accession>A0AAC8TAA0</accession>
<dbReference type="AlphaFoldDB" id="A0AAC8TAA0"/>
<dbReference type="Proteomes" id="UP000035579">
    <property type="component" value="Chromosome"/>
</dbReference>
<evidence type="ECO:0008006" key="4">
    <source>
        <dbReference type="Google" id="ProtNLM"/>
    </source>
</evidence>